<reference evidence="1" key="1">
    <citation type="journal article" date="2020" name="New Phytol.">
        <title>Comparative genomics reveals dynamic genome evolution in host specialist ectomycorrhizal fungi.</title>
        <authorList>
            <person name="Lofgren L.A."/>
            <person name="Nguyen N.H."/>
            <person name="Vilgalys R."/>
            <person name="Ruytinx J."/>
            <person name="Liao H.L."/>
            <person name="Branco S."/>
            <person name="Kuo A."/>
            <person name="LaButti K."/>
            <person name="Lipzen A."/>
            <person name="Andreopoulos W."/>
            <person name="Pangilinan J."/>
            <person name="Riley R."/>
            <person name="Hundley H."/>
            <person name="Na H."/>
            <person name="Barry K."/>
            <person name="Grigoriev I.V."/>
            <person name="Stajich J.E."/>
            <person name="Kennedy P.G."/>
        </authorList>
    </citation>
    <scope>NUCLEOTIDE SEQUENCE</scope>
    <source>
        <strain evidence="1">MN1</strain>
    </source>
</reference>
<dbReference type="Proteomes" id="UP000807769">
    <property type="component" value="Unassembled WGS sequence"/>
</dbReference>
<keyword evidence="2" id="KW-1185">Reference proteome</keyword>
<proteinExistence type="predicted"/>
<dbReference type="EMBL" id="JABBWG010000036">
    <property type="protein sequence ID" value="KAG1808971.1"/>
    <property type="molecule type" value="Genomic_DNA"/>
</dbReference>
<dbReference type="RefSeq" id="XP_041188963.1">
    <property type="nucleotide sequence ID" value="XM_041333338.1"/>
</dbReference>
<protein>
    <submittedName>
        <fullName evidence="1">Uncharacterized protein</fullName>
    </submittedName>
</protein>
<accession>A0A9P7E2D7</accession>
<gene>
    <name evidence="1" type="ORF">BJ212DRAFT_1302858</name>
</gene>
<evidence type="ECO:0000313" key="1">
    <source>
        <dbReference type="EMBL" id="KAG1808971.1"/>
    </source>
</evidence>
<name>A0A9P7E2D7_9AGAM</name>
<evidence type="ECO:0000313" key="2">
    <source>
        <dbReference type="Proteomes" id="UP000807769"/>
    </source>
</evidence>
<comment type="caution">
    <text evidence="1">The sequence shown here is derived from an EMBL/GenBank/DDBJ whole genome shotgun (WGS) entry which is preliminary data.</text>
</comment>
<dbReference type="AlphaFoldDB" id="A0A9P7E2D7"/>
<sequence>MAMRGGARWCEKVRDKAGKMRKGGESKNLYIQQPSLERNSALSEIIIRRAWMIQSSSRLTVKRAHQLKKLLLDVPLPTSSGPGYTLFFIVKAPVAPGYASSENSNSLAVVGATSTVTMLQSSHYINASTRKLRGRNGTTDSHAFDVHATYASPYVRFPACVYW</sequence>
<dbReference type="GeneID" id="64627355"/>
<organism evidence="1 2">
    <name type="scientific">Suillus subaureus</name>
    <dbReference type="NCBI Taxonomy" id="48587"/>
    <lineage>
        <taxon>Eukaryota</taxon>
        <taxon>Fungi</taxon>
        <taxon>Dikarya</taxon>
        <taxon>Basidiomycota</taxon>
        <taxon>Agaricomycotina</taxon>
        <taxon>Agaricomycetes</taxon>
        <taxon>Agaricomycetidae</taxon>
        <taxon>Boletales</taxon>
        <taxon>Suillineae</taxon>
        <taxon>Suillaceae</taxon>
        <taxon>Suillus</taxon>
    </lineage>
</organism>